<dbReference type="OrthoDB" id="5979581at2759"/>
<sequence>MPKSEKDRSSKHGKKSKRDKDESRRSKRDKKEKRRSRRGGSRSRRVEKETRSKRGGKKEKPQKSDFEEVEEEKRKEKEPKSDAKGGKEEEPKSDAKEPKEMKKTPKREKEEQPKSDVKDEKKKEAKSPKANAKDDKKKEEKEPKSDAKDEKKGETNGLTAREPLPNEMPSRMRNADLPEELPKFYKTHWRSNRTIFGEERIDPDAEFGCVYRVSDETGTYALKLEKADEAVPVLRMEVFVLTELRKRGGSRHFTIIHDKGQHDGLNFCVMTLCGPSLLQLRKEHTKGKFSLGCGISIAIQCLEALEDLHSVGYIHRDVSPANFTIGRSELKEERKIYMLDFGFARKYIF</sequence>
<dbReference type="InterPro" id="IPR011009">
    <property type="entry name" value="Kinase-like_dom_sf"/>
</dbReference>
<feature type="compositionally biased region" description="Basic and acidic residues" evidence="1">
    <location>
        <begin position="1"/>
        <end position="10"/>
    </location>
</feature>
<reference evidence="3 4" key="1">
    <citation type="journal article" date="2015" name="Genome Biol.">
        <title>Comparative genomics of Steinernema reveals deeply conserved gene regulatory networks.</title>
        <authorList>
            <person name="Dillman A.R."/>
            <person name="Macchietto M."/>
            <person name="Porter C.F."/>
            <person name="Rogers A."/>
            <person name="Williams B."/>
            <person name="Antoshechkin I."/>
            <person name="Lee M.M."/>
            <person name="Goodwin Z."/>
            <person name="Lu X."/>
            <person name="Lewis E.E."/>
            <person name="Goodrich-Blair H."/>
            <person name="Stock S.P."/>
            <person name="Adams B.J."/>
            <person name="Sternberg P.W."/>
            <person name="Mortazavi A."/>
        </authorList>
    </citation>
    <scope>NUCLEOTIDE SEQUENCE [LARGE SCALE GENOMIC DNA]</scope>
    <source>
        <strain evidence="3 4">ALL</strain>
    </source>
</reference>
<dbReference type="GO" id="GO:0005524">
    <property type="term" value="F:ATP binding"/>
    <property type="evidence" value="ECO:0007669"/>
    <property type="project" value="InterPro"/>
</dbReference>
<evidence type="ECO:0000313" key="4">
    <source>
        <dbReference type="Proteomes" id="UP000298663"/>
    </source>
</evidence>
<keyword evidence="4" id="KW-1185">Reference proteome</keyword>
<dbReference type="InterPro" id="IPR000719">
    <property type="entry name" value="Prot_kinase_dom"/>
</dbReference>
<dbReference type="PANTHER" id="PTHR11909">
    <property type="entry name" value="CASEIN KINASE-RELATED"/>
    <property type="match status" value="1"/>
</dbReference>
<dbReference type="SUPFAM" id="SSF56112">
    <property type="entry name" value="Protein kinase-like (PK-like)"/>
    <property type="match status" value="1"/>
</dbReference>
<evidence type="ECO:0000259" key="2">
    <source>
        <dbReference type="PROSITE" id="PS50011"/>
    </source>
</evidence>
<organism evidence="3 4">
    <name type="scientific">Steinernema carpocapsae</name>
    <name type="common">Entomopathogenic nematode</name>
    <dbReference type="NCBI Taxonomy" id="34508"/>
    <lineage>
        <taxon>Eukaryota</taxon>
        <taxon>Metazoa</taxon>
        <taxon>Ecdysozoa</taxon>
        <taxon>Nematoda</taxon>
        <taxon>Chromadorea</taxon>
        <taxon>Rhabditida</taxon>
        <taxon>Tylenchina</taxon>
        <taxon>Panagrolaimomorpha</taxon>
        <taxon>Strongyloidoidea</taxon>
        <taxon>Steinernematidae</taxon>
        <taxon>Steinernema</taxon>
    </lineage>
</organism>
<protein>
    <recommendedName>
        <fullName evidence="2">Protein kinase domain-containing protein</fullName>
    </recommendedName>
</protein>
<feature type="compositionally biased region" description="Basic residues" evidence="1">
    <location>
        <begin position="25"/>
        <end position="43"/>
    </location>
</feature>
<evidence type="ECO:0000313" key="3">
    <source>
        <dbReference type="EMBL" id="TKR77865.1"/>
    </source>
</evidence>
<feature type="region of interest" description="Disordered" evidence="1">
    <location>
        <begin position="1"/>
        <end position="173"/>
    </location>
</feature>
<dbReference type="Proteomes" id="UP000298663">
    <property type="component" value="Unassembled WGS sequence"/>
</dbReference>
<dbReference type="PROSITE" id="PS50011">
    <property type="entry name" value="PROTEIN_KINASE_DOM"/>
    <property type="match status" value="1"/>
</dbReference>
<dbReference type="Pfam" id="PF00069">
    <property type="entry name" value="Pkinase"/>
    <property type="match status" value="1"/>
</dbReference>
<dbReference type="GO" id="GO:0004672">
    <property type="term" value="F:protein kinase activity"/>
    <property type="evidence" value="ECO:0007669"/>
    <property type="project" value="InterPro"/>
</dbReference>
<comment type="caution">
    <text evidence="3">The sequence shown here is derived from an EMBL/GenBank/DDBJ whole genome shotgun (WGS) entry which is preliminary data.</text>
</comment>
<feature type="domain" description="Protein kinase" evidence="2">
    <location>
        <begin position="196"/>
        <end position="349"/>
    </location>
</feature>
<dbReference type="EMBL" id="AZBU02000005">
    <property type="protein sequence ID" value="TKR77865.1"/>
    <property type="molecule type" value="Genomic_DNA"/>
</dbReference>
<name>A0A4V6XW49_STECR</name>
<dbReference type="AlphaFoldDB" id="A0A4V6XW49"/>
<gene>
    <name evidence="3" type="ORF">L596_018765</name>
</gene>
<feature type="compositionally biased region" description="Basic and acidic residues" evidence="1">
    <location>
        <begin position="44"/>
        <end position="154"/>
    </location>
</feature>
<evidence type="ECO:0000256" key="1">
    <source>
        <dbReference type="SAM" id="MobiDB-lite"/>
    </source>
</evidence>
<accession>A0A4V6XW49</accession>
<dbReference type="Gene3D" id="1.10.510.10">
    <property type="entry name" value="Transferase(Phosphotransferase) domain 1"/>
    <property type="match status" value="1"/>
</dbReference>
<proteinExistence type="predicted"/>
<dbReference type="InterPro" id="IPR050235">
    <property type="entry name" value="CK1_Ser-Thr_kinase"/>
</dbReference>
<dbReference type="STRING" id="34508.A0A4V6XW49"/>
<reference evidence="3 4" key="2">
    <citation type="journal article" date="2019" name="G3 (Bethesda)">
        <title>Hybrid Assembly of the Genome of the Entomopathogenic Nematode Steinernema carpocapsae Identifies the X-Chromosome.</title>
        <authorList>
            <person name="Serra L."/>
            <person name="Macchietto M."/>
            <person name="Macias-Munoz A."/>
            <person name="McGill C.J."/>
            <person name="Rodriguez I.M."/>
            <person name="Rodriguez B."/>
            <person name="Murad R."/>
            <person name="Mortazavi A."/>
        </authorList>
    </citation>
    <scope>NUCLEOTIDE SEQUENCE [LARGE SCALE GENOMIC DNA]</scope>
    <source>
        <strain evidence="3 4">ALL</strain>
    </source>
</reference>